<name>A0A1U8IBJ5_GOSHI</name>
<sequence length="144" mass="16319">MEFTYEDFEPFCKWKREPNSDTLEIHLPGFKRQQLRVQLSSSGNLVISGERESDSDGKKRNRFRREFNVSNEIEANQIQAKFFNGILYVIMPMRSTAAAAGVDVKASTMNWNKRLAMEIIVAVSSAVAVGVYVTKYCQCSHLGS</sequence>
<dbReference type="Pfam" id="PF00011">
    <property type="entry name" value="HSP20"/>
    <property type="match status" value="1"/>
</dbReference>
<gene>
    <name evidence="6" type="primary">LOC107894772</name>
</gene>
<dbReference type="InterPro" id="IPR008978">
    <property type="entry name" value="HSP20-like_chaperone"/>
</dbReference>
<accession>A0A1U8IBJ5</accession>
<dbReference type="KEGG" id="ghi:107894772"/>
<organism evidence="5 6">
    <name type="scientific">Gossypium hirsutum</name>
    <name type="common">Upland cotton</name>
    <name type="synonym">Gossypium mexicanum</name>
    <dbReference type="NCBI Taxonomy" id="3635"/>
    <lineage>
        <taxon>Eukaryota</taxon>
        <taxon>Viridiplantae</taxon>
        <taxon>Streptophyta</taxon>
        <taxon>Embryophyta</taxon>
        <taxon>Tracheophyta</taxon>
        <taxon>Spermatophyta</taxon>
        <taxon>Magnoliopsida</taxon>
        <taxon>eudicotyledons</taxon>
        <taxon>Gunneridae</taxon>
        <taxon>Pentapetalae</taxon>
        <taxon>rosids</taxon>
        <taxon>malvids</taxon>
        <taxon>Malvales</taxon>
        <taxon>Malvaceae</taxon>
        <taxon>Malvoideae</taxon>
        <taxon>Gossypium</taxon>
    </lineage>
</organism>
<evidence type="ECO:0000259" key="4">
    <source>
        <dbReference type="PROSITE" id="PS01031"/>
    </source>
</evidence>
<keyword evidence="5" id="KW-1185">Reference proteome</keyword>
<evidence type="ECO:0000256" key="1">
    <source>
        <dbReference type="ARBA" id="ARBA00023016"/>
    </source>
</evidence>
<dbReference type="InterPro" id="IPR031107">
    <property type="entry name" value="Small_HSP"/>
</dbReference>
<dbReference type="AlphaFoldDB" id="A0A1U8IBJ5"/>
<reference evidence="6" key="2">
    <citation type="submission" date="2025-08" db="UniProtKB">
        <authorList>
            <consortium name="RefSeq"/>
        </authorList>
    </citation>
    <scope>IDENTIFICATION</scope>
</reference>
<dbReference type="OrthoDB" id="1431247at2759"/>
<dbReference type="CDD" id="cd06464">
    <property type="entry name" value="ACD_sHsps-like"/>
    <property type="match status" value="1"/>
</dbReference>
<dbReference type="OMA" id="QDSECHI"/>
<dbReference type="PaxDb" id="3635-A0A1U8IBJ5"/>
<feature type="domain" description="SHSP" evidence="4">
    <location>
        <begin position="2"/>
        <end position="112"/>
    </location>
</feature>
<evidence type="ECO:0000256" key="3">
    <source>
        <dbReference type="RuleBase" id="RU003616"/>
    </source>
</evidence>
<reference evidence="5" key="1">
    <citation type="journal article" date="2020" name="Nat. Genet.">
        <title>Genomic diversifications of five Gossypium allopolyploid species and their impact on cotton improvement.</title>
        <authorList>
            <person name="Chen Z.J."/>
            <person name="Sreedasyam A."/>
            <person name="Ando A."/>
            <person name="Song Q."/>
            <person name="De Santiago L.M."/>
            <person name="Hulse-Kemp A.M."/>
            <person name="Ding M."/>
            <person name="Ye W."/>
            <person name="Kirkbride R.C."/>
            <person name="Jenkins J."/>
            <person name="Plott C."/>
            <person name="Lovell J."/>
            <person name="Lin Y.M."/>
            <person name="Vaughn R."/>
            <person name="Liu B."/>
            <person name="Simpson S."/>
            <person name="Scheffler B.E."/>
            <person name="Wen L."/>
            <person name="Saski C.A."/>
            <person name="Grover C.E."/>
            <person name="Hu G."/>
            <person name="Conover J.L."/>
            <person name="Carlson J.W."/>
            <person name="Shu S."/>
            <person name="Boston L.B."/>
            <person name="Williams M."/>
            <person name="Peterson D.G."/>
            <person name="McGee K."/>
            <person name="Jones D.C."/>
            <person name="Wendel J.F."/>
            <person name="Stelly D.M."/>
            <person name="Grimwood J."/>
            <person name="Schmutz J."/>
        </authorList>
    </citation>
    <scope>NUCLEOTIDE SEQUENCE [LARGE SCALE GENOMIC DNA]</scope>
    <source>
        <strain evidence="5">cv. TM-1</strain>
    </source>
</reference>
<evidence type="ECO:0000313" key="6">
    <source>
        <dbReference type="RefSeq" id="XP_016675482.1"/>
    </source>
</evidence>
<evidence type="ECO:0000256" key="2">
    <source>
        <dbReference type="PROSITE-ProRule" id="PRU00285"/>
    </source>
</evidence>
<dbReference type="InterPro" id="IPR002068">
    <property type="entry name" value="A-crystallin/Hsp20_dom"/>
</dbReference>
<dbReference type="Proteomes" id="UP000818029">
    <property type="component" value="Chromosome A13"/>
</dbReference>
<comment type="similarity">
    <text evidence="2 3">Belongs to the small heat shock protein (HSP20) family.</text>
</comment>
<dbReference type="PANTHER" id="PTHR11527">
    <property type="entry name" value="HEAT-SHOCK PROTEIN 20 FAMILY MEMBER"/>
    <property type="match status" value="1"/>
</dbReference>
<keyword evidence="1 6" id="KW-0346">Stress response</keyword>
<protein>
    <submittedName>
        <fullName evidence="6">16.6 kDa heat shock protein</fullName>
    </submittedName>
</protein>
<evidence type="ECO:0000313" key="5">
    <source>
        <dbReference type="Proteomes" id="UP000818029"/>
    </source>
</evidence>
<dbReference type="SUPFAM" id="SSF49764">
    <property type="entry name" value="HSP20-like chaperones"/>
    <property type="match status" value="1"/>
</dbReference>
<dbReference type="GeneID" id="107894772"/>
<dbReference type="Gene3D" id="2.60.40.790">
    <property type="match status" value="1"/>
</dbReference>
<dbReference type="RefSeq" id="XP_016675482.1">
    <property type="nucleotide sequence ID" value="XM_016819993.1"/>
</dbReference>
<dbReference type="STRING" id="3635.A0A1U8IBJ5"/>
<proteinExistence type="inferred from homology"/>
<dbReference type="GO" id="GO:0034605">
    <property type="term" value="P:cellular response to heat"/>
    <property type="evidence" value="ECO:0000318"/>
    <property type="project" value="GO_Central"/>
</dbReference>
<dbReference type="PROSITE" id="PS01031">
    <property type="entry name" value="SHSP"/>
    <property type="match status" value="1"/>
</dbReference>